<evidence type="ECO:0000313" key="2">
    <source>
        <dbReference type="EMBL" id="OOK78708.1"/>
    </source>
</evidence>
<evidence type="ECO:0000256" key="1">
    <source>
        <dbReference type="SAM" id="MobiDB-lite"/>
    </source>
</evidence>
<dbReference type="EMBL" id="MVBN01000002">
    <property type="protein sequence ID" value="OOK80194.1"/>
    <property type="molecule type" value="Genomic_DNA"/>
</dbReference>
<dbReference type="RefSeq" id="WP_023366383.1">
    <property type="nucleotide sequence ID" value="NZ_BLYZ01000002.1"/>
</dbReference>
<dbReference type="GeneID" id="29697095"/>
<evidence type="ECO:0000313" key="5">
    <source>
        <dbReference type="Proteomes" id="UP000189229"/>
    </source>
</evidence>
<reference evidence="4 5" key="1">
    <citation type="submission" date="2017-02" db="EMBL/GenBank/DDBJ databases">
        <title>Complete genome sequences of Mycobacterium kansasii strains isolated from rhesus macaques.</title>
        <authorList>
            <person name="Panda A."/>
            <person name="Nagaraj S."/>
            <person name="Zhao X."/>
            <person name="Tettelin H."/>
            <person name="Detolla L.J."/>
        </authorList>
    </citation>
    <scope>NUCLEOTIDE SEQUENCE [LARGE SCALE GENOMIC DNA]</scope>
    <source>
        <strain evidence="3 4">11-3469</strain>
        <strain evidence="2 5">11-3813</strain>
    </source>
</reference>
<dbReference type="AlphaFoldDB" id="A0A1V3XHX8"/>
<feature type="region of interest" description="Disordered" evidence="1">
    <location>
        <begin position="67"/>
        <end position="92"/>
    </location>
</feature>
<organism evidence="2 5">
    <name type="scientific">Mycobacterium kansasii</name>
    <dbReference type="NCBI Taxonomy" id="1768"/>
    <lineage>
        <taxon>Bacteria</taxon>
        <taxon>Bacillati</taxon>
        <taxon>Actinomycetota</taxon>
        <taxon>Actinomycetes</taxon>
        <taxon>Mycobacteriales</taxon>
        <taxon>Mycobacteriaceae</taxon>
        <taxon>Mycobacterium</taxon>
    </lineage>
</organism>
<accession>A0A1V3XHX8</accession>
<comment type="caution">
    <text evidence="2">The sequence shown here is derived from an EMBL/GenBank/DDBJ whole genome shotgun (WGS) entry which is preliminary data.</text>
</comment>
<proteinExistence type="predicted"/>
<evidence type="ECO:0000313" key="3">
    <source>
        <dbReference type="EMBL" id="OOK80194.1"/>
    </source>
</evidence>
<sequence>MVHRYSYRVVWSPGHDKYAAHCNEIPVVSSLASTPQEALDQIVRLVADHDDATDGPVTSAIVERPAIAGEMPAGSPRSRHRPRVVPRWRTRC</sequence>
<name>A0A1V3XHX8_MYCKA</name>
<feature type="compositionally biased region" description="Basic residues" evidence="1">
    <location>
        <begin position="77"/>
        <end position="92"/>
    </location>
</feature>
<evidence type="ECO:0000313" key="4">
    <source>
        <dbReference type="Proteomes" id="UP000188532"/>
    </source>
</evidence>
<dbReference type="STRING" id="1768.B1T50_06890"/>
<protein>
    <recommendedName>
        <fullName evidence="6">HicB family protein</fullName>
    </recommendedName>
</protein>
<dbReference type="Proteomes" id="UP000189229">
    <property type="component" value="Unassembled WGS sequence"/>
</dbReference>
<dbReference type="Proteomes" id="UP000188532">
    <property type="component" value="Unassembled WGS sequence"/>
</dbReference>
<dbReference type="EMBL" id="MVBM01000002">
    <property type="protein sequence ID" value="OOK78708.1"/>
    <property type="molecule type" value="Genomic_DNA"/>
</dbReference>
<dbReference type="InterPro" id="IPR035069">
    <property type="entry name" value="TTHA1013/TTHA0281-like"/>
</dbReference>
<dbReference type="SUPFAM" id="SSF143100">
    <property type="entry name" value="TTHA1013/TTHA0281-like"/>
    <property type="match status" value="1"/>
</dbReference>
<evidence type="ECO:0008006" key="6">
    <source>
        <dbReference type="Google" id="ProtNLM"/>
    </source>
</evidence>
<gene>
    <name evidence="3" type="ORF">BZL29_2220</name>
    <name evidence="2" type="ORF">BZL30_2228</name>
</gene>